<dbReference type="Proteomes" id="UP000091969">
    <property type="component" value="Unassembled WGS sequence"/>
</dbReference>
<dbReference type="AlphaFoldDB" id="A0A1A6DWB0"/>
<dbReference type="InterPro" id="IPR018821">
    <property type="entry name" value="DUF294_put_nucleoTrafse_sb-bd"/>
</dbReference>
<evidence type="ECO:0000259" key="1">
    <source>
        <dbReference type="Pfam" id="PF10335"/>
    </source>
</evidence>
<accession>A0A1A6DWB0</accession>
<comment type="caution">
    <text evidence="2">The sequence shown here is derived from an EMBL/GenBank/DDBJ whole genome shotgun (WGS) entry which is preliminary data.</text>
</comment>
<feature type="domain" description="DUF294" evidence="1">
    <location>
        <begin position="77"/>
        <end position="166"/>
    </location>
</feature>
<name>A0A1A6DWB0_9BURK</name>
<dbReference type="RefSeq" id="WP_068607956.1">
    <property type="nucleotide sequence ID" value="NZ_LZDH01000045.1"/>
</dbReference>
<evidence type="ECO:0000313" key="3">
    <source>
        <dbReference type="Proteomes" id="UP000091969"/>
    </source>
</evidence>
<dbReference type="STRING" id="1101373.A9O67_02830"/>
<dbReference type="Pfam" id="PF10335">
    <property type="entry name" value="DUF294_C"/>
    <property type="match status" value="1"/>
</dbReference>
<proteinExistence type="predicted"/>
<organism evidence="2 3">
    <name type="scientific">Tepidimonas fonticaldi</name>
    <dbReference type="NCBI Taxonomy" id="1101373"/>
    <lineage>
        <taxon>Bacteria</taxon>
        <taxon>Pseudomonadati</taxon>
        <taxon>Pseudomonadota</taxon>
        <taxon>Betaproteobacteria</taxon>
        <taxon>Burkholderiales</taxon>
        <taxon>Tepidimonas</taxon>
    </lineage>
</organism>
<gene>
    <name evidence="2" type="ORF">A9O67_02830</name>
</gene>
<evidence type="ECO:0000313" key="2">
    <source>
        <dbReference type="EMBL" id="OBS31138.1"/>
    </source>
</evidence>
<keyword evidence="3" id="KW-1185">Reference proteome</keyword>
<reference evidence="2 3" key="1">
    <citation type="submission" date="2016-06" db="EMBL/GenBank/DDBJ databases">
        <title>Genome sequence of Tepidimonas fonticaldi PL17.</title>
        <authorList>
            <person name="Pinnaka A.K."/>
        </authorList>
    </citation>
    <scope>NUCLEOTIDE SEQUENCE [LARGE SCALE GENOMIC DNA]</scope>
    <source>
        <strain evidence="2 3">PL17</strain>
    </source>
</reference>
<dbReference type="OrthoDB" id="9808528at2"/>
<dbReference type="EMBL" id="LZDH01000045">
    <property type="protein sequence ID" value="OBS31138.1"/>
    <property type="molecule type" value="Genomic_DNA"/>
</dbReference>
<sequence>MPVLQDGRVVNVISERDLFALQRLSIKHLGSAIAHGRTLADFQRVAADIRAYARHLMAQGVQARQLTALISRLNDQLTQGLPATGTRERLLTAGRAMGAPAPEVEGWVAAFDFLQTLRLTRQSDSSADPQQPNRIDLNTLNPVDERVLKASLRAIKTLQQRLQLDYLR</sequence>
<protein>
    <recommendedName>
        <fullName evidence="1">DUF294 domain-containing protein</fullName>
    </recommendedName>
</protein>